<evidence type="ECO:0008006" key="3">
    <source>
        <dbReference type="Google" id="ProtNLM"/>
    </source>
</evidence>
<organism evidence="1 2">
    <name type="scientific">Sphingoaurantiacus capsulatus</name>
    <dbReference type="NCBI Taxonomy" id="1771310"/>
    <lineage>
        <taxon>Bacteria</taxon>
        <taxon>Pseudomonadati</taxon>
        <taxon>Pseudomonadota</taxon>
        <taxon>Alphaproteobacteria</taxon>
        <taxon>Sphingomonadales</taxon>
        <taxon>Sphingosinicellaceae</taxon>
        <taxon>Sphingoaurantiacus</taxon>
    </lineage>
</organism>
<evidence type="ECO:0000313" key="1">
    <source>
        <dbReference type="EMBL" id="MFC3712194.1"/>
    </source>
</evidence>
<dbReference type="RefSeq" id="WP_380858596.1">
    <property type="nucleotide sequence ID" value="NZ_JBHRXV010000004.1"/>
</dbReference>
<proteinExistence type="predicted"/>
<accession>A0ABV7XA73</accession>
<gene>
    <name evidence="1" type="ORF">ACFOMD_06415</name>
</gene>
<name>A0ABV7XA73_9SPHN</name>
<sequence length="382" mass="41547">MIGPLVALLAMQAVPETDPTITVVGRKAIDAEYAACRDGGCDPNREANATLAYAQQQLLAGDYRGSRKALKRAIRRHSQNAATHPDAVSALYDANSTVALHVGEHSDARRSGLRAIAILDRALGETHPRAVAAVAQRGSMEEKIGNLAEAEQSYKSAAKRARAAGMPLLADVVDLRRAWLLAARDQDVAAQKRLTRMADDAGADRRVRLQAAVLAARVAREREDYRTAERMIAMVGTQPAKSKPLLVWAPPINDAVNRSAEHARRYGMASAATGATSGEIVPIRWVDVGFWVRPDGKVDEVEVLRGSKRQGWAIPVLQSIEGRRYAAFAATTGDPGNYRIERFTFVAPAVIPINSLIKRNAGKPELRWLDITDDPTRKLETS</sequence>
<dbReference type="SUPFAM" id="SSF48452">
    <property type="entry name" value="TPR-like"/>
    <property type="match status" value="1"/>
</dbReference>
<dbReference type="EMBL" id="JBHRXV010000004">
    <property type="protein sequence ID" value="MFC3712194.1"/>
    <property type="molecule type" value="Genomic_DNA"/>
</dbReference>
<comment type="caution">
    <text evidence="1">The sequence shown here is derived from an EMBL/GenBank/DDBJ whole genome shotgun (WGS) entry which is preliminary data.</text>
</comment>
<protein>
    <recommendedName>
        <fullName evidence="3">Tetratricopeptide repeat protein</fullName>
    </recommendedName>
</protein>
<reference evidence="2" key="1">
    <citation type="journal article" date="2019" name="Int. J. Syst. Evol. Microbiol.">
        <title>The Global Catalogue of Microorganisms (GCM) 10K type strain sequencing project: providing services to taxonomists for standard genome sequencing and annotation.</title>
        <authorList>
            <consortium name="The Broad Institute Genomics Platform"/>
            <consortium name="The Broad Institute Genome Sequencing Center for Infectious Disease"/>
            <person name="Wu L."/>
            <person name="Ma J."/>
        </authorList>
    </citation>
    <scope>NUCLEOTIDE SEQUENCE [LARGE SCALE GENOMIC DNA]</scope>
    <source>
        <strain evidence="2">KCTC 42644</strain>
    </source>
</reference>
<dbReference type="Proteomes" id="UP001595615">
    <property type="component" value="Unassembled WGS sequence"/>
</dbReference>
<dbReference type="Gene3D" id="1.25.40.10">
    <property type="entry name" value="Tetratricopeptide repeat domain"/>
    <property type="match status" value="1"/>
</dbReference>
<keyword evidence="2" id="KW-1185">Reference proteome</keyword>
<dbReference type="InterPro" id="IPR011990">
    <property type="entry name" value="TPR-like_helical_dom_sf"/>
</dbReference>
<evidence type="ECO:0000313" key="2">
    <source>
        <dbReference type="Proteomes" id="UP001595615"/>
    </source>
</evidence>